<proteinExistence type="inferred from homology"/>
<evidence type="ECO:0000256" key="2">
    <source>
        <dbReference type="ARBA" id="ARBA00009423"/>
    </source>
</evidence>
<organism evidence="9 10">
    <name type="scientific">Panagrolaimus superbus</name>
    <dbReference type="NCBI Taxonomy" id="310955"/>
    <lineage>
        <taxon>Eukaryota</taxon>
        <taxon>Metazoa</taxon>
        <taxon>Ecdysozoa</taxon>
        <taxon>Nematoda</taxon>
        <taxon>Chromadorea</taxon>
        <taxon>Rhabditida</taxon>
        <taxon>Tylenchina</taxon>
        <taxon>Panagrolaimomorpha</taxon>
        <taxon>Panagrolaimoidea</taxon>
        <taxon>Panagrolaimidae</taxon>
        <taxon>Panagrolaimus</taxon>
    </lineage>
</organism>
<feature type="coiled-coil region" evidence="6">
    <location>
        <begin position="41"/>
        <end position="107"/>
    </location>
</feature>
<evidence type="ECO:0000313" key="10">
    <source>
        <dbReference type="WBParaSite" id="PSU_v2.g19855.t1"/>
    </source>
</evidence>
<dbReference type="AlphaFoldDB" id="A0A914YLR4"/>
<evidence type="ECO:0000256" key="7">
    <source>
        <dbReference type="SAM" id="SignalP"/>
    </source>
</evidence>
<keyword evidence="5" id="KW-0206">Cytoskeleton</keyword>
<feature type="domain" description="Transforming acidic coiled-coil-containing protein C-terminal" evidence="8">
    <location>
        <begin position="27"/>
        <end position="105"/>
    </location>
</feature>
<dbReference type="Pfam" id="PF05010">
    <property type="entry name" value="TACC_C"/>
    <property type="match status" value="1"/>
</dbReference>
<evidence type="ECO:0000256" key="3">
    <source>
        <dbReference type="ARBA" id="ARBA00022490"/>
    </source>
</evidence>
<sequence>MQQNAKAPLLQVVLLSFLSAIGIQYFQQESQRATDVIKVVNDRYRDLLSDAEKNISEANEKMNEMQTQHDKDTVTMRYKLLQQEVKLKSLNSQIVTLQTERLELMNMPTFF</sequence>
<evidence type="ECO:0000256" key="6">
    <source>
        <dbReference type="SAM" id="Coils"/>
    </source>
</evidence>
<keyword evidence="7" id="KW-0732">Signal</keyword>
<dbReference type="WBParaSite" id="PSU_v2.g19855.t1">
    <property type="protein sequence ID" value="PSU_v2.g19855.t1"/>
    <property type="gene ID" value="PSU_v2.g19855"/>
</dbReference>
<comment type="similarity">
    <text evidence="2">Belongs to the TACC family.</text>
</comment>
<evidence type="ECO:0000259" key="8">
    <source>
        <dbReference type="Pfam" id="PF05010"/>
    </source>
</evidence>
<dbReference type="Proteomes" id="UP000887577">
    <property type="component" value="Unplaced"/>
</dbReference>
<evidence type="ECO:0000256" key="5">
    <source>
        <dbReference type="ARBA" id="ARBA00023212"/>
    </source>
</evidence>
<feature type="chain" id="PRO_5036834170" evidence="7">
    <location>
        <begin position="21"/>
        <end position="111"/>
    </location>
</feature>
<accession>A0A914YLR4</accession>
<name>A0A914YLR4_9BILA</name>
<keyword evidence="3" id="KW-0963">Cytoplasm</keyword>
<dbReference type="InterPro" id="IPR007707">
    <property type="entry name" value="TACC_C"/>
</dbReference>
<evidence type="ECO:0000256" key="4">
    <source>
        <dbReference type="ARBA" id="ARBA00023054"/>
    </source>
</evidence>
<keyword evidence="4 6" id="KW-0175">Coiled coil</keyword>
<evidence type="ECO:0000256" key="1">
    <source>
        <dbReference type="ARBA" id="ARBA00004245"/>
    </source>
</evidence>
<reference evidence="10" key="1">
    <citation type="submission" date="2022-11" db="UniProtKB">
        <authorList>
            <consortium name="WormBaseParasite"/>
        </authorList>
    </citation>
    <scope>IDENTIFICATION</scope>
</reference>
<feature type="signal peptide" evidence="7">
    <location>
        <begin position="1"/>
        <end position="20"/>
    </location>
</feature>
<protein>
    <submittedName>
        <fullName evidence="10">Transforming acidic coiled-coil-containing protein C-terminal domain-containing protein</fullName>
    </submittedName>
</protein>
<comment type="subcellular location">
    <subcellularLocation>
        <location evidence="1">Cytoplasm</location>
        <location evidence="1">Cytoskeleton</location>
    </subcellularLocation>
</comment>
<keyword evidence="9" id="KW-1185">Reference proteome</keyword>
<evidence type="ECO:0000313" key="9">
    <source>
        <dbReference type="Proteomes" id="UP000887577"/>
    </source>
</evidence>
<dbReference type="GO" id="GO:0005856">
    <property type="term" value="C:cytoskeleton"/>
    <property type="evidence" value="ECO:0007669"/>
    <property type="project" value="UniProtKB-SubCell"/>
</dbReference>